<evidence type="ECO:0000313" key="10">
    <source>
        <dbReference type="EMBL" id="OQD84849.1"/>
    </source>
</evidence>
<dbReference type="InterPro" id="IPR006593">
    <property type="entry name" value="Cyt_b561/ferric_Rdtase_TM"/>
</dbReference>
<keyword evidence="4" id="KW-0249">Electron transport</keyword>
<dbReference type="AlphaFoldDB" id="A0A1V6Q6J5"/>
<keyword evidence="2" id="KW-0813">Transport</keyword>
<evidence type="ECO:0000256" key="4">
    <source>
        <dbReference type="ARBA" id="ARBA00022982"/>
    </source>
</evidence>
<evidence type="ECO:0000256" key="2">
    <source>
        <dbReference type="ARBA" id="ARBA00022448"/>
    </source>
</evidence>
<dbReference type="STRING" id="416450.A0A1V6Q6J5"/>
<evidence type="ECO:0000256" key="7">
    <source>
        <dbReference type="SAM" id="Phobius"/>
    </source>
</evidence>
<dbReference type="SMART" id="SM00665">
    <property type="entry name" value="B561"/>
    <property type="match status" value="1"/>
</dbReference>
<dbReference type="InterPro" id="IPR018825">
    <property type="entry name" value="DUF2427"/>
</dbReference>
<evidence type="ECO:0000256" key="1">
    <source>
        <dbReference type="ARBA" id="ARBA00004370"/>
    </source>
</evidence>
<name>A0A1V6Q6J5_9EURO</name>
<dbReference type="EMBL" id="MDYN01000011">
    <property type="protein sequence ID" value="OQD84849.1"/>
    <property type="molecule type" value="Genomic_DNA"/>
</dbReference>
<evidence type="ECO:0000259" key="9">
    <source>
        <dbReference type="PROSITE" id="PS50939"/>
    </source>
</evidence>
<reference evidence="11" key="1">
    <citation type="journal article" date="2017" name="Nat. Microbiol.">
        <title>Global analysis of biosynthetic gene clusters reveals vast potential of secondary metabolite production in Penicillium species.</title>
        <authorList>
            <person name="Nielsen J.C."/>
            <person name="Grijseels S."/>
            <person name="Prigent S."/>
            <person name="Ji B."/>
            <person name="Dainat J."/>
            <person name="Nielsen K.F."/>
            <person name="Frisvad J.C."/>
            <person name="Workman M."/>
            <person name="Nielsen J."/>
        </authorList>
    </citation>
    <scope>NUCLEOTIDE SEQUENCE [LARGE SCALE GENOMIC DNA]</scope>
    <source>
        <strain evidence="11">IBT 31811</strain>
    </source>
</reference>
<dbReference type="Gene3D" id="1.20.120.1770">
    <property type="match status" value="1"/>
</dbReference>
<feature type="transmembrane region" description="Helical" evidence="7">
    <location>
        <begin position="40"/>
        <end position="62"/>
    </location>
</feature>
<feature type="transmembrane region" description="Helical" evidence="7">
    <location>
        <begin position="69"/>
        <end position="91"/>
    </location>
</feature>
<evidence type="ECO:0000313" key="11">
    <source>
        <dbReference type="Proteomes" id="UP000191672"/>
    </source>
</evidence>
<accession>A0A1V6Q6J5</accession>
<comment type="caution">
    <text evidence="10">The sequence shown here is derived from an EMBL/GenBank/DDBJ whole genome shotgun (WGS) entry which is preliminary data.</text>
</comment>
<dbReference type="PROSITE" id="PS50939">
    <property type="entry name" value="CYTOCHROME_B561"/>
    <property type="match status" value="1"/>
</dbReference>
<proteinExistence type="predicted"/>
<feature type="domain" description="Cytochrome b561" evidence="9">
    <location>
        <begin position="1"/>
        <end position="195"/>
    </location>
</feature>
<dbReference type="CDD" id="cd08760">
    <property type="entry name" value="Cyt_b561_FRRS1_like"/>
    <property type="match status" value="1"/>
</dbReference>
<comment type="subcellular location">
    <subcellularLocation>
        <location evidence="1">Membrane</location>
    </subcellularLocation>
</comment>
<keyword evidence="3 7" id="KW-0812">Transmembrane</keyword>
<dbReference type="Proteomes" id="UP000191672">
    <property type="component" value="Unassembled WGS sequence"/>
</dbReference>
<dbReference type="PANTHER" id="PTHR47797">
    <property type="entry name" value="DEHYDROGENASE, PUTATIVE (AFU_ORTHOLOGUE AFUA_8G05805)-RELATED"/>
    <property type="match status" value="1"/>
</dbReference>
<dbReference type="Pfam" id="PF10348">
    <property type="entry name" value="DUF2427"/>
    <property type="match status" value="1"/>
</dbReference>
<gene>
    <name evidence="10" type="ORF">PENANT_c011G10889</name>
</gene>
<feature type="chain" id="PRO_5012325194" description="Cytochrome b561 domain-containing protein" evidence="8">
    <location>
        <begin position="25"/>
        <end position="217"/>
    </location>
</feature>
<feature type="transmembrane region" description="Helical" evidence="7">
    <location>
        <begin position="169"/>
        <end position="188"/>
    </location>
</feature>
<evidence type="ECO:0000256" key="8">
    <source>
        <dbReference type="SAM" id="SignalP"/>
    </source>
</evidence>
<organism evidence="10 11">
    <name type="scientific">Penicillium antarcticum</name>
    <dbReference type="NCBI Taxonomy" id="416450"/>
    <lineage>
        <taxon>Eukaryota</taxon>
        <taxon>Fungi</taxon>
        <taxon>Dikarya</taxon>
        <taxon>Ascomycota</taxon>
        <taxon>Pezizomycotina</taxon>
        <taxon>Eurotiomycetes</taxon>
        <taxon>Eurotiomycetidae</taxon>
        <taxon>Eurotiales</taxon>
        <taxon>Aspergillaceae</taxon>
        <taxon>Penicillium</taxon>
    </lineage>
</organism>
<keyword evidence="6 7" id="KW-0472">Membrane</keyword>
<feature type="transmembrane region" description="Helical" evidence="7">
    <location>
        <begin position="103"/>
        <end position="122"/>
    </location>
</feature>
<protein>
    <recommendedName>
        <fullName evidence="9">Cytochrome b561 domain-containing protein</fullName>
    </recommendedName>
</protein>
<evidence type="ECO:0000256" key="5">
    <source>
        <dbReference type="ARBA" id="ARBA00022989"/>
    </source>
</evidence>
<feature type="signal peptide" evidence="8">
    <location>
        <begin position="1"/>
        <end position="24"/>
    </location>
</feature>
<sequence>MQNYYMRFTIWLYVVGLAPNICSAEVIYEDLPLVPKYLKIHGIVMGLAFAVMMPLGVLIIRISKVKGTIWIHAGWQLVSWALMIAGLVSGIRVGQILDRLENNAHTVIGTIVVVALFLQPFIGLAHHLRFRKNRKPSFIHIWYGRVLILLGIINGGLGLKLAANSTGGAIAYGVVGGIFGMLIIILAIQRKAKNRGWWSQPLRMPSPSGPATEHVSR</sequence>
<feature type="transmembrane region" description="Helical" evidence="7">
    <location>
        <begin position="142"/>
        <end position="163"/>
    </location>
</feature>
<dbReference type="GO" id="GO:0016020">
    <property type="term" value="C:membrane"/>
    <property type="evidence" value="ECO:0007669"/>
    <property type="project" value="UniProtKB-SubCell"/>
</dbReference>
<evidence type="ECO:0000256" key="6">
    <source>
        <dbReference type="ARBA" id="ARBA00023136"/>
    </source>
</evidence>
<keyword evidence="5 7" id="KW-1133">Transmembrane helix</keyword>
<dbReference type="PANTHER" id="PTHR47797:SF1">
    <property type="entry name" value="CYTOCHROME B561 DOMAIN-CONTAINING PROTEIN-RELATED"/>
    <property type="match status" value="1"/>
</dbReference>
<evidence type="ECO:0000256" key="3">
    <source>
        <dbReference type="ARBA" id="ARBA00022692"/>
    </source>
</evidence>
<keyword evidence="11" id="KW-1185">Reference proteome</keyword>
<keyword evidence="8" id="KW-0732">Signal</keyword>